<dbReference type="SUPFAM" id="SSF51445">
    <property type="entry name" value="(Trans)glycosidases"/>
    <property type="match status" value="1"/>
</dbReference>
<comment type="caution">
    <text evidence="1">Lacks conserved residue(s) required for the propagation of feature annotation.</text>
</comment>
<dbReference type="EMBL" id="MDYQ01000093">
    <property type="protein sequence ID" value="PRP82944.1"/>
    <property type="molecule type" value="Genomic_DNA"/>
</dbReference>
<keyword evidence="3" id="KW-0812">Transmembrane</keyword>
<dbReference type="InterPro" id="IPR013780">
    <property type="entry name" value="Glyco_hydro_b"/>
</dbReference>
<dbReference type="STRING" id="1890364.A0A2P6NG71"/>
<accession>A0A2P6NG71</accession>
<dbReference type="Proteomes" id="UP000241769">
    <property type="component" value="Unassembled WGS sequence"/>
</dbReference>
<keyword evidence="1" id="KW-1015">Disulfide bond</keyword>
<dbReference type="InterPro" id="IPR017853">
    <property type="entry name" value="GH"/>
</dbReference>
<dbReference type="InterPro" id="IPR000742">
    <property type="entry name" value="EGF"/>
</dbReference>
<feature type="disulfide bond" evidence="1">
    <location>
        <begin position="68"/>
        <end position="78"/>
    </location>
</feature>
<comment type="caution">
    <text evidence="5">The sequence shown here is derived from an EMBL/GenBank/DDBJ whole genome shotgun (WGS) entry which is preliminary data.</text>
</comment>
<feature type="transmembrane region" description="Helical" evidence="3">
    <location>
        <begin position="234"/>
        <end position="256"/>
    </location>
</feature>
<feature type="domain" description="EGF-like" evidence="4">
    <location>
        <begin position="64"/>
        <end position="108"/>
    </location>
</feature>
<dbReference type="InterPro" id="IPR039743">
    <property type="entry name" value="6GAL/EXGAL"/>
</dbReference>
<feature type="disulfide bond" evidence="1">
    <location>
        <begin position="98"/>
        <end position="107"/>
    </location>
</feature>
<reference evidence="5 6" key="1">
    <citation type="journal article" date="2018" name="Genome Biol. Evol.">
        <title>Multiple Roots of Fruiting Body Formation in Amoebozoa.</title>
        <authorList>
            <person name="Hillmann F."/>
            <person name="Forbes G."/>
            <person name="Novohradska S."/>
            <person name="Ferling I."/>
            <person name="Riege K."/>
            <person name="Groth M."/>
            <person name="Westermann M."/>
            <person name="Marz M."/>
            <person name="Spaller T."/>
            <person name="Winckler T."/>
            <person name="Schaap P."/>
            <person name="Glockner G."/>
        </authorList>
    </citation>
    <scope>NUCLEOTIDE SEQUENCE [LARGE SCALE GENOMIC DNA]</scope>
    <source>
        <strain evidence="5 6">Jena</strain>
    </source>
</reference>
<dbReference type="Gene3D" id="3.20.20.80">
    <property type="entry name" value="Glycosidases"/>
    <property type="match status" value="1"/>
</dbReference>
<evidence type="ECO:0000313" key="5">
    <source>
        <dbReference type="EMBL" id="PRP82944.1"/>
    </source>
</evidence>
<protein>
    <submittedName>
        <fullName evidence="5">Endo-beta-1,6-galactanase</fullName>
    </submittedName>
</protein>
<gene>
    <name evidence="5" type="ORF">PROFUN_06721</name>
</gene>
<dbReference type="PANTHER" id="PTHR42767:SF1">
    <property type="entry name" value="ENDO-BETA-1,6-GALACTANASE-LIKE DOMAIN-CONTAINING PROTEIN"/>
    <property type="match status" value="1"/>
</dbReference>
<sequence length="841" mass="95053">MSMGRSLVSSVGAPQAPISFGDPPRNFTDDTSDVGLLTTNRHNNTARMRSALIFLLLFILSSAESIDCPLPCQNRGVCKVQENTDKNGTIYHTFSCNCDYQYDGPICDTPWGDEPRFMTFVNIYASFTIIINFLLIVWVGYEVYKHGIKYWSGYTVVSYSLSLVAFGALLRVITFAIDPHTIRRIIPRIPYQILFTLSQIVWFSSGFGLCVYWIELAVTSRSRVGLHVKRFRHLFRALVALSYILLLPTCIWIAISNDLPSIVAYDICALLLLFTFVGITVFFGSKLYTIIEDSEKLNKLRSFLRKIVVHMAAIVLVLIGVVVSLVVYLFYAKNKWWFIGIHWTIRVEEFLLCLSVIHILSRKRPDRIETSTELSLQTRSNTRLLLFSCLVAYCACDEVRIIPSIQYGVWEGWGASLAWWGKQFGDRDDFADLFFTMDQVNITNGADSWVLPGLGFNIVRYNAGATSHKPYDGKSMSESWLIPPERQIDALWVDWGSQDPSSSSWNWTRDANQRDMLLKAKKRGANLFELFSNSPVWWQCKDLNPSGGLFGLSNLDESHRDDHAIYLATIARYFKDNFGLEFTSVDAFNEPSNHFWLAVGNQEGCHFDILEMADVIIRLRKQLDRLGMNDTIVSAADENTYDYARFTWTQTPSNEQMGGDRGALYNAVNGKKLWNTEYGDGDGSGMSMAAALNMDLLSLHPTAWCYWQPIDSAQGWGLFWGDIGNKTLFGPSDKHYVMAHYTRHIRPGMQIMNAGFSGSSAAAYDAKENKLVIVSFNNDKEQAGFTFDLSLFSKVNATANVWSTTVGGEKYAQMQKTVKGTILLDVLPSQSIRTYEITAFV</sequence>
<feature type="transmembrane region" description="Helical" evidence="3">
    <location>
        <begin position="308"/>
        <end position="331"/>
    </location>
</feature>
<feature type="region of interest" description="Disordered" evidence="2">
    <location>
        <begin position="1"/>
        <end position="26"/>
    </location>
</feature>
<keyword evidence="1" id="KW-0245">EGF-like domain</keyword>
<keyword evidence="3" id="KW-1133">Transmembrane helix</keyword>
<keyword evidence="6" id="KW-1185">Reference proteome</keyword>
<proteinExistence type="predicted"/>
<dbReference type="OrthoDB" id="2012278at2759"/>
<evidence type="ECO:0000256" key="1">
    <source>
        <dbReference type="PROSITE-ProRule" id="PRU00076"/>
    </source>
</evidence>
<dbReference type="Pfam" id="PF14587">
    <property type="entry name" value="Glyco_hydr_30_2"/>
    <property type="match status" value="1"/>
</dbReference>
<dbReference type="PROSITE" id="PS50026">
    <property type="entry name" value="EGF_3"/>
    <property type="match status" value="1"/>
</dbReference>
<dbReference type="PANTHER" id="PTHR42767">
    <property type="entry name" value="ENDO-BETA-1,6-GALACTANASE"/>
    <property type="match status" value="1"/>
</dbReference>
<feature type="transmembrane region" description="Helical" evidence="3">
    <location>
        <begin position="123"/>
        <end position="144"/>
    </location>
</feature>
<keyword evidence="3" id="KW-0472">Membrane</keyword>
<dbReference type="PROSITE" id="PS00022">
    <property type="entry name" value="EGF_1"/>
    <property type="match status" value="1"/>
</dbReference>
<feature type="transmembrane region" description="Helical" evidence="3">
    <location>
        <begin position="156"/>
        <end position="177"/>
    </location>
</feature>
<evidence type="ECO:0000256" key="3">
    <source>
        <dbReference type="SAM" id="Phobius"/>
    </source>
</evidence>
<evidence type="ECO:0000259" key="4">
    <source>
        <dbReference type="PROSITE" id="PS50026"/>
    </source>
</evidence>
<feature type="transmembrane region" description="Helical" evidence="3">
    <location>
        <begin position="189"/>
        <end position="214"/>
    </location>
</feature>
<evidence type="ECO:0000256" key="2">
    <source>
        <dbReference type="SAM" id="MobiDB-lite"/>
    </source>
</evidence>
<evidence type="ECO:0000313" key="6">
    <source>
        <dbReference type="Proteomes" id="UP000241769"/>
    </source>
</evidence>
<feature type="transmembrane region" description="Helical" evidence="3">
    <location>
        <begin position="262"/>
        <end position="288"/>
    </location>
</feature>
<organism evidence="5 6">
    <name type="scientific">Planoprotostelium fungivorum</name>
    <dbReference type="NCBI Taxonomy" id="1890364"/>
    <lineage>
        <taxon>Eukaryota</taxon>
        <taxon>Amoebozoa</taxon>
        <taxon>Evosea</taxon>
        <taxon>Variosea</taxon>
        <taxon>Cavosteliida</taxon>
        <taxon>Cavosteliaceae</taxon>
        <taxon>Planoprotostelium</taxon>
    </lineage>
</organism>
<dbReference type="InterPro" id="IPR039514">
    <property type="entry name" value="6GAL-like"/>
</dbReference>
<dbReference type="InParanoid" id="A0A2P6NG71"/>
<name>A0A2P6NG71_9EUKA</name>
<dbReference type="Gene3D" id="2.60.40.1180">
    <property type="entry name" value="Golgi alpha-mannosidase II"/>
    <property type="match status" value="1"/>
</dbReference>
<dbReference type="AlphaFoldDB" id="A0A2P6NG71"/>
<dbReference type="GO" id="GO:0004553">
    <property type="term" value="F:hydrolase activity, hydrolyzing O-glycosyl compounds"/>
    <property type="evidence" value="ECO:0007669"/>
    <property type="project" value="InterPro"/>
</dbReference>